<reference evidence="2 3" key="1">
    <citation type="submission" date="2021-03" db="EMBL/GenBank/DDBJ databases">
        <title>Sequencing the genomes of 1000 actinobacteria strains.</title>
        <authorList>
            <person name="Klenk H.-P."/>
        </authorList>
    </citation>
    <scope>NUCLEOTIDE SEQUENCE [LARGE SCALE GENOMIC DNA]</scope>
    <source>
        <strain evidence="2 3">DSM 14566</strain>
    </source>
</reference>
<name>A0ABS4X3T1_9MICO</name>
<feature type="region of interest" description="Disordered" evidence="1">
    <location>
        <begin position="1"/>
        <end position="67"/>
    </location>
</feature>
<dbReference type="Pfam" id="PF14013">
    <property type="entry name" value="MT0933_antitox"/>
    <property type="match status" value="1"/>
</dbReference>
<evidence type="ECO:0008006" key="4">
    <source>
        <dbReference type="Google" id="ProtNLM"/>
    </source>
</evidence>
<organism evidence="2 3">
    <name type="scientific">Brachybacterium sacelli</name>
    <dbReference type="NCBI Taxonomy" id="173364"/>
    <lineage>
        <taxon>Bacteria</taxon>
        <taxon>Bacillati</taxon>
        <taxon>Actinomycetota</taxon>
        <taxon>Actinomycetes</taxon>
        <taxon>Micrococcales</taxon>
        <taxon>Dermabacteraceae</taxon>
        <taxon>Brachybacterium</taxon>
    </lineage>
</organism>
<evidence type="ECO:0000313" key="3">
    <source>
        <dbReference type="Proteomes" id="UP001519290"/>
    </source>
</evidence>
<sequence length="67" mass="7010">MGFDDALNKAKGFAGENSDQVEQGIDAATEQIKERTPDQVDEHVDSGADAARDKFGLGGGGDEEKGN</sequence>
<evidence type="ECO:0000313" key="2">
    <source>
        <dbReference type="EMBL" id="MBP2383128.1"/>
    </source>
</evidence>
<comment type="caution">
    <text evidence="2">The sequence shown here is derived from an EMBL/GenBank/DDBJ whole genome shotgun (WGS) entry which is preliminary data.</text>
</comment>
<dbReference type="EMBL" id="JAGIOD010000002">
    <property type="protein sequence ID" value="MBP2383128.1"/>
    <property type="molecule type" value="Genomic_DNA"/>
</dbReference>
<dbReference type="Proteomes" id="UP001519290">
    <property type="component" value="Unassembled WGS sequence"/>
</dbReference>
<protein>
    <recommendedName>
        <fullName evidence="4">Antitoxin</fullName>
    </recommendedName>
</protein>
<gene>
    <name evidence="2" type="ORF">JOF43_003117</name>
</gene>
<evidence type="ECO:0000256" key="1">
    <source>
        <dbReference type="SAM" id="MobiDB-lite"/>
    </source>
</evidence>
<proteinExistence type="predicted"/>
<dbReference type="InterPro" id="IPR028037">
    <property type="entry name" value="Antitoxin_Rv0909/MT0933"/>
</dbReference>
<feature type="compositionally biased region" description="Basic and acidic residues" evidence="1">
    <location>
        <begin position="31"/>
        <end position="55"/>
    </location>
</feature>
<dbReference type="RefSeq" id="WP_209903731.1">
    <property type="nucleotide sequence ID" value="NZ_BAAAJW010000005.1"/>
</dbReference>
<keyword evidence="3" id="KW-1185">Reference proteome</keyword>
<accession>A0ABS4X3T1</accession>